<dbReference type="PANTHER" id="PTHR34757:SF2">
    <property type="entry name" value="JUNCTIONAL CADHERIN 5-ASSOCIATED A"/>
    <property type="match status" value="1"/>
</dbReference>
<dbReference type="EMBL" id="BRZM01000020">
    <property type="protein sequence ID" value="GLD54986.1"/>
    <property type="molecule type" value="Genomic_DNA"/>
</dbReference>
<feature type="compositionally biased region" description="Basic and acidic residues" evidence="1">
    <location>
        <begin position="199"/>
        <end position="210"/>
    </location>
</feature>
<comment type="caution">
    <text evidence="2">The sequence shown here is derived from an EMBL/GenBank/DDBJ whole genome shotgun (WGS) entry which is preliminary data.</text>
</comment>
<evidence type="ECO:0000313" key="2">
    <source>
        <dbReference type="EMBL" id="GLD54986.1"/>
    </source>
</evidence>
<accession>A0AAD3MJM1</accession>
<feature type="region of interest" description="Disordered" evidence="1">
    <location>
        <begin position="180"/>
        <end position="256"/>
    </location>
</feature>
<dbReference type="Pfam" id="PF15351">
    <property type="entry name" value="JCAD"/>
    <property type="match status" value="1"/>
</dbReference>
<dbReference type="GO" id="GO:1903589">
    <property type="term" value="P:positive regulation of blood vessel endothelial cell proliferation involved in sprouting angiogenesis"/>
    <property type="evidence" value="ECO:0007669"/>
    <property type="project" value="TreeGrafter"/>
</dbReference>
<gene>
    <name evidence="2" type="ORF">AKAME5_000753900</name>
</gene>
<dbReference type="GO" id="GO:0032587">
    <property type="term" value="C:ruffle membrane"/>
    <property type="evidence" value="ECO:0007669"/>
    <property type="project" value="TreeGrafter"/>
</dbReference>
<feature type="compositionally biased region" description="Polar residues" evidence="1">
    <location>
        <begin position="78"/>
        <end position="92"/>
    </location>
</feature>
<dbReference type="InterPro" id="IPR028221">
    <property type="entry name" value="JCAD"/>
</dbReference>
<sequence length="256" mass="27246">MYSVEDLLISHGYKLPKHTTSSSTPTPTPASSSRQAPSSSPPSYSKHHEILENRPGPRTVNGYERGPGAPYGNGGGTRQPQAYGSGCTNNNNEPRDRSQPRREGESRSQIDTHSLGESLTSDSGDDHGWKCQVAQWLRFSVGAVRWHQRSTIAVKGRSTGGEESGLLLYCWIMLTSESPMEEAGVNGRQRAPASKRPRGCLEELAREQLRRGALGSQGSGPGSGSGPGPGPGPGPGSRPSPLLERGRLPPSVEDGN</sequence>
<reference evidence="2" key="1">
    <citation type="submission" date="2022-08" db="EMBL/GenBank/DDBJ databases">
        <title>Genome sequencing of akame (Lates japonicus).</title>
        <authorList>
            <person name="Hashiguchi Y."/>
            <person name="Takahashi H."/>
        </authorList>
    </citation>
    <scope>NUCLEOTIDE SEQUENCE</scope>
    <source>
        <strain evidence="2">Kochi</strain>
    </source>
</reference>
<feature type="compositionally biased region" description="Low complexity" evidence="1">
    <location>
        <begin position="19"/>
        <end position="44"/>
    </location>
</feature>
<dbReference type="PANTHER" id="PTHR34757">
    <property type="entry name" value="JUNCTIONAL PROTEIN ASSOCIATED WITH CORONARY ARTERY DISEASE"/>
    <property type="match status" value="1"/>
</dbReference>
<feature type="compositionally biased region" description="Polar residues" evidence="1">
    <location>
        <begin position="111"/>
        <end position="122"/>
    </location>
</feature>
<keyword evidence="3" id="KW-1185">Reference proteome</keyword>
<feature type="compositionally biased region" description="Gly residues" evidence="1">
    <location>
        <begin position="215"/>
        <end position="227"/>
    </location>
</feature>
<dbReference type="Proteomes" id="UP001279410">
    <property type="component" value="Unassembled WGS sequence"/>
</dbReference>
<feature type="region of interest" description="Disordered" evidence="1">
    <location>
        <begin position="1"/>
        <end position="126"/>
    </location>
</feature>
<dbReference type="AlphaFoldDB" id="A0AAD3MJM1"/>
<evidence type="ECO:0000256" key="1">
    <source>
        <dbReference type="SAM" id="MobiDB-lite"/>
    </source>
</evidence>
<protein>
    <submittedName>
        <fullName evidence="2">Uncharacterized protein</fullName>
    </submittedName>
</protein>
<evidence type="ECO:0000313" key="3">
    <source>
        <dbReference type="Proteomes" id="UP001279410"/>
    </source>
</evidence>
<proteinExistence type="predicted"/>
<feature type="compositionally biased region" description="Basic and acidic residues" evidence="1">
    <location>
        <begin position="93"/>
        <end position="110"/>
    </location>
</feature>
<feature type="compositionally biased region" description="Pro residues" evidence="1">
    <location>
        <begin position="228"/>
        <end position="238"/>
    </location>
</feature>
<dbReference type="GO" id="GO:0005912">
    <property type="term" value="C:adherens junction"/>
    <property type="evidence" value="ECO:0007669"/>
    <property type="project" value="TreeGrafter"/>
</dbReference>
<name>A0AAD3MJM1_LATJO</name>
<organism evidence="2 3">
    <name type="scientific">Lates japonicus</name>
    <name type="common">Japanese lates</name>
    <dbReference type="NCBI Taxonomy" id="270547"/>
    <lineage>
        <taxon>Eukaryota</taxon>
        <taxon>Metazoa</taxon>
        <taxon>Chordata</taxon>
        <taxon>Craniata</taxon>
        <taxon>Vertebrata</taxon>
        <taxon>Euteleostomi</taxon>
        <taxon>Actinopterygii</taxon>
        <taxon>Neopterygii</taxon>
        <taxon>Teleostei</taxon>
        <taxon>Neoteleostei</taxon>
        <taxon>Acanthomorphata</taxon>
        <taxon>Carangaria</taxon>
        <taxon>Carangaria incertae sedis</taxon>
        <taxon>Centropomidae</taxon>
        <taxon>Lates</taxon>
    </lineage>
</organism>